<dbReference type="OrthoDB" id="2561450at2"/>
<reference evidence="2 3" key="1">
    <citation type="submission" date="2010-07" db="EMBL/GenBank/DDBJ databases">
        <title>The draft genome of Paenibacillus curdlanolyticus YK9.</title>
        <authorList>
            <consortium name="US DOE Joint Genome Institute (JGI-PGF)"/>
            <person name="Lucas S."/>
            <person name="Copeland A."/>
            <person name="Lapidus A."/>
            <person name="Cheng J.-F."/>
            <person name="Bruce D."/>
            <person name="Goodwin L."/>
            <person name="Pitluck S."/>
            <person name="Land M.L."/>
            <person name="Hauser L."/>
            <person name="Chang Y.-J."/>
            <person name="Jeffries C."/>
            <person name="Anderson I.J."/>
            <person name="Johnson E."/>
            <person name="Loganathan U."/>
            <person name="Mulhopadhyay B."/>
            <person name="Kyrpides N."/>
            <person name="Woyke T.J."/>
        </authorList>
    </citation>
    <scope>NUCLEOTIDE SEQUENCE [LARGE SCALE GENOMIC DNA]</scope>
    <source>
        <strain evidence="2 3">YK9</strain>
    </source>
</reference>
<dbReference type="InterPro" id="IPR035965">
    <property type="entry name" value="PAS-like_dom_sf"/>
</dbReference>
<dbReference type="CDD" id="cd00130">
    <property type="entry name" value="PAS"/>
    <property type="match status" value="1"/>
</dbReference>
<dbReference type="GO" id="GO:0003677">
    <property type="term" value="F:DNA binding"/>
    <property type="evidence" value="ECO:0007669"/>
    <property type="project" value="InterPro"/>
</dbReference>
<dbReference type="SMART" id="SM00530">
    <property type="entry name" value="HTH_XRE"/>
    <property type="match status" value="1"/>
</dbReference>
<organism evidence="2 3">
    <name type="scientific">Paenibacillus curdlanolyticus YK9</name>
    <dbReference type="NCBI Taxonomy" id="717606"/>
    <lineage>
        <taxon>Bacteria</taxon>
        <taxon>Bacillati</taxon>
        <taxon>Bacillota</taxon>
        <taxon>Bacilli</taxon>
        <taxon>Bacillales</taxon>
        <taxon>Paenibacillaceae</taxon>
        <taxon>Paenibacillus</taxon>
    </lineage>
</organism>
<feature type="domain" description="HTH cro/C1-type" evidence="1">
    <location>
        <begin position="230"/>
        <end position="285"/>
    </location>
</feature>
<keyword evidence="3" id="KW-1185">Reference proteome</keyword>
<gene>
    <name evidence="2" type="ORF">PaecuDRAFT_3429</name>
</gene>
<dbReference type="InterPro" id="IPR010982">
    <property type="entry name" value="Lambda_DNA-bd_dom_sf"/>
</dbReference>
<dbReference type="SUPFAM" id="SSF55785">
    <property type="entry name" value="PYP-like sensor domain (PAS domain)"/>
    <property type="match status" value="1"/>
</dbReference>
<accession>E0ICP0</accession>
<dbReference type="Gene3D" id="3.30.450.20">
    <property type="entry name" value="PAS domain"/>
    <property type="match status" value="1"/>
</dbReference>
<sequence length="292" mass="32863">MEQPLAVVRRSGRSLTITEANPAFIRMTGYEIDRLQAIQIRQLFPKLYSNKQPALVHGIIETTLKPSFGSVKPITMEIKPLPCCDEDATGRTYYLIIAKDMSADKWLEQQSSVAKALNIGICDHEYIVRKFHQNYSPLTGADHSPLHQSIFDFLDPNVHEMIREQLSNASIDSSSREIVVRTVSFEDMSGLEMRATICPIFDGFGAIQEFAFSVWDLKEANDSGQPGMKLKIWMAKRDISTSQLSLSTGISIQTISKLRNGKITKPQRLTAELIASELRVEVSDIWSEVGRR</sequence>
<dbReference type="eggNOG" id="ENOG503078C">
    <property type="taxonomic scope" value="Bacteria"/>
</dbReference>
<dbReference type="CDD" id="cd00093">
    <property type="entry name" value="HTH_XRE"/>
    <property type="match status" value="1"/>
</dbReference>
<proteinExistence type="predicted"/>
<protein>
    <submittedName>
        <fullName evidence="2">Transcriptional regulator, XRE family</fullName>
    </submittedName>
</protein>
<name>E0ICP0_9BACL</name>
<dbReference type="Pfam" id="PF13188">
    <property type="entry name" value="PAS_8"/>
    <property type="match status" value="1"/>
</dbReference>
<dbReference type="EMBL" id="AEDD01000009">
    <property type="protein sequence ID" value="EFM09926.1"/>
    <property type="molecule type" value="Genomic_DNA"/>
</dbReference>
<dbReference type="SUPFAM" id="SSF47413">
    <property type="entry name" value="lambda repressor-like DNA-binding domains"/>
    <property type="match status" value="1"/>
</dbReference>
<dbReference type="Proteomes" id="UP000005387">
    <property type="component" value="Unassembled WGS sequence"/>
</dbReference>
<dbReference type="Pfam" id="PF13443">
    <property type="entry name" value="HTH_26"/>
    <property type="match status" value="1"/>
</dbReference>
<dbReference type="STRING" id="717606.PaecuDRAFT_3429"/>
<evidence type="ECO:0000313" key="3">
    <source>
        <dbReference type="Proteomes" id="UP000005387"/>
    </source>
</evidence>
<dbReference type="Gene3D" id="1.10.260.40">
    <property type="entry name" value="lambda repressor-like DNA-binding domains"/>
    <property type="match status" value="1"/>
</dbReference>
<dbReference type="PROSITE" id="PS50943">
    <property type="entry name" value="HTH_CROC1"/>
    <property type="match status" value="1"/>
</dbReference>
<evidence type="ECO:0000313" key="2">
    <source>
        <dbReference type="EMBL" id="EFM09926.1"/>
    </source>
</evidence>
<evidence type="ECO:0000259" key="1">
    <source>
        <dbReference type="PROSITE" id="PS50943"/>
    </source>
</evidence>
<dbReference type="InterPro" id="IPR000014">
    <property type="entry name" value="PAS"/>
</dbReference>
<dbReference type="AlphaFoldDB" id="E0ICP0"/>
<dbReference type="InterPro" id="IPR001387">
    <property type="entry name" value="Cro/C1-type_HTH"/>
</dbReference>